<evidence type="ECO:0000313" key="2">
    <source>
        <dbReference type="EMBL" id="PIR85329.1"/>
    </source>
</evidence>
<feature type="transmembrane region" description="Helical" evidence="1">
    <location>
        <begin position="33"/>
        <end position="51"/>
    </location>
</feature>
<dbReference type="EMBL" id="PFBH01000006">
    <property type="protein sequence ID" value="PIR85329.1"/>
    <property type="molecule type" value="Genomic_DNA"/>
</dbReference>
<dbReference type="AlphaFoldDB" id="A0A2H0UG01"/>
<keyword evidence="1" id="KW-0812">Transmembrane</keyword>
<feature type="transmembrane region" description="Helical" evidence="1">
    <location>
        <begin position="72"/>
        <end position="91"/>
    </location>
</feature>
<accession>A0A2H0UG01</accession>
<organism evidence="2 3">
    <name type="scientific">Candidatus Kaiserbacteria bacterium CG10_big_fil_rev_8_21_14_0_10_45_20</name>
    <dbReference type="NCBI Taxonomy" id="1974607"/>
    <lineage>
        <taxon>Bacteria</taxon>
        <taxon>Candidatus Kaiseribacteriota</taxon>
    </lineage>
</organism>
<comment type="caution">
    <text evidence="2">The sequence shown here is derived from an EMBL/GenBank/DDBJ whole genome shotgun (WGS) entry which is preliminary data.</text>
</comment>
<feature type="transmembrane region" description="Helical" evidence="1">
    <location>
        <begin position="5"/>
        <end position="27"/>
    </location>
</feature>
<dbReference type="Proteomes" id="UP000229315">
    <property type="component" value="Unassembled WGS sequence"/>
</dbReference>
<evidence type="ECO:0000256" key="1">
    <source>
        <dbReference type="SAM" id="Phobius"/>
    </source>
</evidence>
<protein>
    <recommendedName>
        <fullName evidence="4">DUF2178 domain-containing protein</fullName>
    </recommendedName>
</protein>
<evidence type="ECO:0008006" key="4">
    <source>
        <dbReference type="Google" id="ProtNLM"/>
    </source>
</evidence>
<keyword evidence="1" id="KW-0472">Membrane</keyword>
<proteinExistence type="predicted"/>
<keyword evidence="1" id="KW-1133">Transmembrane helix</keyword>
<sequence length="120" mass="13321">MKNKIIHVGIAGGLVALLIILSNQFMIWMPDPTLMVVLLAVTFLIVVWMGFVMYESAGDEREQTHTLFAGRVAYLSGVAVLTVALVVQGLHHDIDPWVLLALGIMVVSKLFARFYSDTYQ</sequence>
<evidence type="ECO:0000313" key="3">
    <source>
        <dbReference type="Proteomes" id="UP000229315"/>
    </source>
</evidence>
<gene>
    <name evidence="2" type="ORF">COU15_01175</name>
</gene>
<name>A0A2H0UG01_9BACT</name>
<feature type="transmembrane region" description="Helical" evidence="1">
    <location>
        <begin position="97"/>
        <end position="115"/>
    </location>
</feature>
<reference evidence="3" key="1">
    <citation type="submission" date="2017-09" db="EMBL/GenBank/DDBJ databases">
        <title>Depth-based differentiation of microbial function through sediment-hosted aquifers and enrichment of novel symbionts in the deep terrestrial subsurface.</title>
        <authorList>
            <person name="Probst A.J."/>
            <person name="Ladd B."/>
            <person name="Jarett J.K."/>
            <person name="Geller-Mcgrath D.E."/>
            <person name="Sieber C.M.K."/>
            <person name="Emerson J.B."/>
            <person name="Anantharaman K."/>
            <person name="Thomas B.C."/>
            <person name="Malmstrom R."/>
            <person name="Stieglmeier M."/>
            <person name="Klingl A."/>
            <person name="Woyke T."/>
            <person name="Ryan C.M."/>
            <person name="Banfield J.F."/>
        </authorList>
    </citation>
    <scope>NUCLEOTIDE SEQUENCE [LARGE SCALE GENOMIC DNA]</scope>
</reference>